<evidence type="ECO:0000256" key="4">
    <source>
        <dbReference type="ARBA" id="ARBA00022691"/>
    </source>
</evidence>
<dbReference type="SUPFAM" id="SSF53335">
    <property type="entry name" value="S-adenosyl-L-methionine-dependent methyltransferases"/>
    <property type="match status" value="1"/>
</dbReference>
<dbReference type="EC" id="2.1.1.244" evidence="5"/>
<comment type="catalytic activity">
    <reaction evidence="10">
        <text>N-terminal L-alanyl-L-prolyl-L-lysyl-[protein] + 3 S-adenosyl-L-methionine = N-terminal N,N,N-trimethyl-L-alanyl-L-prolyl-L-lysyl-[protein] + 3 S-adenosyl-L-homocysteine + 3 H(+)</text>
        <dbReference type="Rhea" id="RHEA:54712"/>
        <dbReference type="Rhea" id="RHEA-COMP:13785"/>
        <dbReference type="Rhea" id="RHEA-COMP:13971"/>
        <dbReference type="ChEBI" id="CHEBI:15378"/>
        <dbReference type="ChEBI" id="CHEBI:57856"/>
        <dbReference type="ChEBI" id="CHEBI:59789"/>
        <dbReference type="ChEBI" id="CHEBI:138057"/>
        <dbReference type="ChEBI" id="CHEBI:138315"/>
        <dbReference type="EC" id="2.1.1.244"/>
    </reaction>
</comment>
<proteinExistence type="inferred from homology"/>
<dbReference type="GO" id="GO:0032259">
    <property type="term" value="P:methylation"/>
    <property type="evidence" value="ECO:0007669"/>
    <property type="project" value="UniProtKB-KW"/>
</dbReference>
<comment type="catalytic activity">
    <reaction evidence="8">
        <text>N-terminal L-seryl-L-prolyl-L-lysyl-[protein] + 3 S-adenosyl-L-methionine = N-terminal N,N,N-trimethyl-L-seryl-L-prolyl-L-lysyl-[protein] + 3 S-adenosyl-L-homocysteine + 3 H(+)</text>
        <dbReference type="Rhea" id="RHEA:54724"/>
        <dbReference type="Rhea" id="RHEA-COMP:13789"/>
        <dbReference type="Rhea" id="RHEA-COMP:13973"/>
        <dbReference type="ChEBI" id="CHEBI:15378"/>
        <dbReference type="ChEBI" id="CHEBI:57856"/>
        <dbReference type="ChEBI" id="CHEBI:59789"/>
        <dbReference type="ChEBI" id="CHEBI:138061"/>
        <dbReference type="ChEBI" id="CHEBI:138317"/>
        <dbReference type="EC" id="2.1.1.244"/>
    </reaction>
</comment>
<dbReference type="AlphaFoldDB" id="A0A420J6S4"/>
<keyword evidence="2 12" id="KW-0489">Methyltransferase</keyword>
<evidence type="ECO:0000256" key="6">
    <source>
        <dbReference type="ARBA" id="ARBA00039449"/>
    </source>
</evidence>
<dbReference type="InterPro" id="IPR029063">
    <property type="entry name" value="SAM-dependent_MTases_sf"/>
</dbReference>
<comment type="similarity">
    <text evidence="1">Belongs to the methyltransferase superfamily. NTM1 family.</text>
</comment>
<organism evidence="12 13">
    <name type="scientific">Golovinomyces cichoracearum</name>
    <dbReference type="NCBI Taxonomy" id="62708"/>
    <lineage>
        <taxon>Eukaryota</taxon>
        <taxon>Fungi</taxon>
        <taxon>Dikarya</taxon>
        <taxon>Ascomycota</taxon>
        <taxon>Pezizomycotina</taxon>
        <taxon>Leotiomycetes</taxon>
        <taxon>Erysiphales</taxon>
        <taxon>Erysiphaceae</taxon>
        <taxon>Golovinomyces</taxon>
    </lineage>
</organism>
<evidence type="ECO:0000256" key="8">
    <source>
        <dbReference type="ARBA" id="ARBA00047306"/>
    </source>
</evidence>
<keyword evidence="3 12" id="KW-0808">Transferase</keyword>
<feature type="binding site" evidence="11">
    <location>
        <position position="141"/>
    </location>
    <ligand>
        <name>S-adenosyl-L-methionine</name>
        <dbReference type="ChEBI" id="CHEBI:59789"/>
    </ligand>
</feature>
<evidence type="ECO:0000256" key="10">
    <source>
        <dbReference type="ARBA" id="ARBA00048167"/>
    </source>
</evidence>
<evidence type="ECO:0000256" key="2">
    <source>
        <dbReference type="ARBA" id="ARBA00022603"/>
    </source>
</evidence>
<evidence type="ECO:0000313" key="12">
    <source>
        <dbReference type="EMBL" id="RKF82484.1"/>
    </source>
</evidence>
<dbReference type="Pfam" id="PF05891">
    <property type="entry name" value="Methyltransf_PK"/>
    <property type="match status" value="2"/>
</dbReference>
<dbReference type="GO" id="GO:0071885">
    <property type="term" value="F:N-terminal protein N-methyltransferase activity"/>
    <property type="evidence" value="ECO:0007669"/>
    <property type="project" value="UniProtKB-EC"/>
</dbReference>
<feature type="binding site" evidence="11">
    <location>
        <position position="63"/>
    </location>
    <ligand>
        <name>S-adenosyl-L-methionine</name>
        <dbReference type="ChEBI" id="CHEBI:59789"/>
    </ligand>
</feature>
<evidence type="ECO:0000313" key="13">
    <source>
        <dbReference type="Proteomes" id="UP000285326"/>
    </source>
</evidence>
<sequence>MTDSKICQKNSREYWQGINADIEGMLGGFARISDIDLRGSKRFLDSMNVGENHNMLTRAVDCGAGHFGLLVNSQLTVGICLCSIGRITKGLLLGLAKTVDIVEPIVKFSNVLKGTKGVGEIYSVGLEDWSPTTKYDLVWNQWCLGHLTDTQLLTHLKKCAEILTPGGFVVVKENLSTSQEDVFDDLDSSVTRTEEKFLELFERSGLELRKMQTQKGFPKGLYPVKTFALASNKIC</sequence>
<comment type="catalytic activity">
    <reaction evidence="9">
        <text>N-terminal L-prolyl-L-prolyl-L-lysyl-[protein] + 2 S-adenosyl-L-methionine = N-terminal N,N-dimethyl-L-prolyl-L-prolyl-L-lysyl-[protein] + 2 S-adenosyl-L-homocysteine + 2 H(+)</text>
        <dbReference type="Rhea" id="RHEA:54736"/>
        <dbReference type="Rhea" id="RHEA-COMP:13787"/>
        <dbReference type="Rhea" id="RHEA-COMP:13974"/>
        <dbReference type="ChEBI" id="CHEBI:15378"/>
        <dbReference type="ChEBI" id="CHEBI:57856"/>
        <dbReference type="ChEBI" id="CHEBI:59789"/>
        <dbReference type="ChEBI" id="CHEBI:138059"/>
        <dbReference type="ChEBI" id="CHEBI:138318"/>
        <dbReference type="EC" id="2.1.1.244"/>
    </reaction>
</comment>
<accession>A0A420J6S4</accession>
<dbReference type="GO" id="GO:0005737">
    <property type="term" value="C:cytoplasm"/>
    <property type="evidence" value="ECO:0007669"/>
    <property type="project" value="TreeGrafter"/>
</dbReference>
<dbReference type="PANTHER" id="PTHR12753">
    <property type="entry name" value="AD-003 - RELATED"/>
    <property type="match status" value="1"/>
</dbReference>
<gene>
    <name evidence="12" type="ORF">GcM1_171009</name>
</gene>
<evidence type="ECO:0000256" key="1">
    <source>
        <dbReference type="ARBA" id="ARBA00009059"/>
    </source>
</evidence>
<keyword evidence="4 11" id="KW-0949">S-adenosyl-L-methionine</keyword>
<name>A0A420J6S4_9PEZI</name>
<evidence type="ECO:0000256" key="9">
    <source>
        <dbReference type="ARBA" id="ARBA00047885"/>
    </source>
</evidence>
<dbReference type="Proteomes" id="UP000285326">
    <property type="component" value="Unassembled WGS sequence"/>
</dbReference>
<dbReference type="PIRSF" id="PIRSF016958">
    <property type="entry name" value="DUF858_MeTrfase_lik"/>
    <property type="match status" value="1"/>
</dbReference>
<evidence type="ECO:0000256" key="5">
    <source>
        <dbReference type="ARBA" id="ARBA00039112"/>
    </source>
</evidence>
<reference evidence="12 13" key="1">
    <citation type="journal article" date="2018" name="BMC Genomics">
        <title>Comparative genome analyses reveal sequence features reflecting distinct modes of host-adaptation between dicot and monocot powdery mildew.</title>
        <authorList>
            <person name="Wu Y."/>
            <person name="Ma X."/>
            <person name="Pan Z."/>
            <person name="Kale S.D."/>
            <person name="Song Y."/>
            <person name="King H."/>
            <person name="Zhang Q."/>
            <person name="Presley C."/>
            <person name="Deng X."/>
            <person name="Wei C.I."/>
            <person name="Xiao S."/>
        </authorList>
    </citation>
    <scope>NUCLEOTIDE SEQUENCE [LARGE SCALE GENOMIC DNA]</scope>
    <source>
        <strain evidence="12">UMSG1</strain>
    </source>
</reference>
<dbReference type="EMBL" id="MCBS01017131">
    <property type="protein sequence ID" value="RKF82484.1"/>
    <property type="molecule type" value="Genomic_DNA"/>
</dbReference>
<feature type="binding site" evidence="11">
    <location>
        <position position="86"/>
    </location>
    <ligand>
        <name>S-adenosyl-L-methionine</name>
        <dbReference type="ChEBI" id="CHEBI:59789"/>
    </ligand>
</feature>
<dbReference type="Gene3D" id="3.40.50.150">
    <property type="entry name" value="Vaccinia Virus protein VP39"/>
    <property type="match status" value="2"/>
</dbReference>
<evidence type="ECO:0000256" key="11">
    <source>
        <dbReference type="PIRSR" id="PIRSR016958-1"/>
    </source>
</evidence>
<protein>
    <recommendedName>
        <fullName evidence="6">Alpha N-terminal protein methyltransferase 1</fullName>
        <ecNumber evidence="5">2.1.1.244</ecNumber>
    </recommendedName>
    <alternativeName>
        <fullName evidence="7">X-Pro-Lys N-terminal protein methyltransferase 1</fullName>
    </alternativeName>
</protein>
<evidence type="ECO:0000256" key="7">
    <source>
        <dbReference type="ARBA" id="ARBA00043129"/>
    </source>
</evidence>
<evidence type="ECO:0000256" key="3">
    <source>
        <dbReference type="ARBA" id="ARBA00022679"/>
    </source>
</evidence>
<dbReference type="PANTHER" id="PTHR12753:SF0">
    <property type="entry name" value="ALPHA N-TERMINAL PROTEIN METHYLTRANSFERASE 1"/>
    <property type="match status" value="1"/>
</dbReference>
<comment type="caution">
    <text evidence="12">The sequence shown here is derived from an EMBL/GenBank/DDBJ whole genome shotgun (WGS) entry which is preliminary data.</text>
</comment>
<dbReference type="InterPro" id="IPR008576">
    <property type="entry name" value="MeTrfase_NTM1"/>
</dbReference>